<comment type="caution">
    <text evidence="3">The sequence shown here is derived from an EMBL/GenBank/DDBJ whole genome shotgun (WGS) entry which is preliminary data.</text>
</comment>
<keyword evidence="4" id="KW-1185">Reference proteome</keyword>
<dbReference type="Gene3D" id="3.40.50.1820">
    <property type="entry name" value="alpha/beta hydrolase"/>
    <property type="match status" value="1"/>
</dbReference>
<proteinExistence type="predicted"/>
<dbReference type="EC" id="4.2.99.20" evidence="3"/>
<dbReference type="Proteomes" id="UP000032360">
    <property type="component" value="Unassembled WGS sequence"/>
</dbReference>
<evidence type="ECO:0000256" key="1">
    <source>
        <dbReference type="ARBA" id="ARBA00023239"/>
    </source>
</evidence>
<accession>A0A0D8HG39</accession>
<dbReference type="RefSeq" id="WP_052605827.1">
    <property type="nucleotide sequence ID" value="NZ_JXYS01000070.1"/>
</dbReference>
<dbReference type="InterPro" id="IPR000073">
    <property type="entry name" value="AB_hydrolase_1"/>
</dbReference>
<dbReference type="PANTHER" id="PTHR42916:SF1">
    <property type="entry name" value="PROTEIN PHYLLO, CHLOROPLASTIC"/>
    <property type="match status" value="1"/>
</dbReference>
<organism evidence="3 4">
    <name type="scientific">Acidithrix ferrooxidans</name>
    <dbReference type="NCBI Taxonomy" id="1280514"/>
    <lineage>
        <taxon>Bacteria</taxon>
        <taxon>Bacillati</taxon>
        <taxon>Actinomycetota</taxon>
        <taxon>Acidimicrobiia</taxon>
        <taxon>Acidimicrobiales</taxon>
        <taxon>Acidimicrobiaceae</taxon>
        <taxon>Acidithrix</taxon>
    </lineage>
</organism>
<reference evidence="3 4" key="1">
    <citation type="submission" date="2015-01" db="EMBL/GenBank/DDBJ databases">
        <title>Draft genome of the acidophilic iron oxidizer Acidithrix ferrooxidans strain Py-F3.</title>
        <authorList>
            <person name="Poehlein A."/>
            <person name="Eisen S."/>
            <person name="Schloemann M."/>
            <person name="Johnson B.D."/>
            <person name="Daniel R."/>
            <person name="Muehling M."/>
        </authorList>
    </citation>
    <scope>NUCLEOTIDE SEQUENCE [LARGE SCALE GENOMIC DNA]</scope>
    <source>
        <strain evidence="3 4">Py-F3</strain>
    </source>
</reference>
<dbReference type="STRING" id="1280514.AXFE_22030"/>
<feature type="domain" description="AB hydrolase-1" evidence="2">
    <location>
        <begin position="24"/>
        <end position="254"/>
    </location>
</feature>
<dbReference type="GO" id="GO:0070205">
    <property type="term" value="F:2-succinyl-6-hydroxy-2,4-cyclohexadiene-1-carboxylate synthase activity"/>
    <property type="evidence" value="ECO:0007669"/>
    <property type="project" value="UniProtKB-EC"/>
</dbReference>
<evidence type="ECO:0000313" key="3">
    <source>
        <dbReference type="EMBL" id="KJF16920.1"/>
    </source>
</evidence>
<gene>
    <name evidence="3" type="primary">menH</name>
    <name evidence="3" type="ORF">AXFE_22030</name>
</gene>
<dbReference type="EMBL" id="JXYS01000070">
    <property type="protein sequence ID" value="KJF16920.1"/>
    <property type="molecule type" value="Genomic_DNA"/>
</dbReference>
<protein>
    <submittedName>
        <fullName evidence="3">2-succinyl-6-hydroxy-2, 4-cyclohexadiene-1-carboxylate synthase</fullName>
        <ecNumber evidence="3">4.2.99.20</ecNumber>
    </submittedName>
</protein>
<dbReference type="OrthoDB" id="9785847at2"/>
<dbReference type="InterPro" id="IPR029058">
    <property type="entry name" value="AB_hydrolase_fold"/>
</dbReference>
<dbReference type="Pfam" id="PF12697">
    <property type="entry name" value="Abhydrolase_6"/>
    <property type="match status" value="1"/>
</dbReference>
<keyword evidence="1 3" id="KW-0456">Lyase</keyword>
<dbReference type="PANTHER" id="PTHR42916">
    <property type="entry name" value="2-SUCCINYL-5-ENOLPYRUVYL-6-HYDROXY-3-CYCLOHEXENE-1-CARBOXYLATE SYNTHASE"/>
    <property type="match status" value="1"/>
</dbReference>
<evidence type="ECO:0000313" key="4">
    <source>
        <dbReference type="Proteomes" id="UP000032360"/>
    </source>
</evidence>
<evidence type="ECO:0000259" key="2">
    <source>
        <dbReference type="Pfam" id="PF12697"/>
    </source>
</evidence>
<name>A0A0D8HG39_9ACTN</name>
<dbReference type="SUPFAM" id="SSF53474">
    <property type="entry name" value="alpha/beta-Hydrolases"/>
    <property type="match status" value="1"/>
</dbReference>
<dbReference type="AlphaFoldDB" id="A0A0D8HG39"/>
<sequence>MAKILFHTIAPSAIPTKLQDENKIVLIHGFTQNAKTLTPFARLLAKLTNRPLHLVDLPGHNSQNPPNLNLREIAEMLGDTFGSAVFIGYSLGGRIAYHIAIHRPEAAAGLIAIGANPGLIDSSALQSRRESDEKLALSLSQITNEAELRKFLMKWLSAPIFGGIHPDQAQIGSRLVNEPIKLAQSLKSTGLAEQSYLLEELASLKVPFAYLYGQNDAKFGQIGHLMKERLRDNLDLIEVASSGHYLLGERPYECAIAISQFLTVSNI</sequence>